<dbReference type="InterPro" id="IPR005135">
    <property type="entry name" value="Endo/exonuclease/phosphatase"/>
</dbReference>
<dbReference type="Gene3D" id="3.60.10.10">
    <property type="entry name" value="Endonuclease/exonuclease/phosphatase"/>
    <property type="match status" value="1"/>
</dbReference>
<name>A0A2W5GDE5_9SPHI</name>
<dbReference type="GO" id="GO:0004519">
    <property type="term" value="F:endonuclease activity"/>
    <property type="evidence" value="ECO:0007669"/>
    <property type="project" value="UniProtKB-KW"/>
</dbReference>
<protein>
    <submittedName>
        <fullName evidence="3">Endonuclease</fullName>
    </submittedName>
</protein>
<dbReference type="Proteomes" id="UP000249645">
    <property type="component" value="Unassembled WGS sequence"/>
</dbReference>
<dbReference type="PANTHER" id="PTHR42834">
    <property type="entry name" value="ENDONUCLEASE/EXONUCLEASE/PHOSPHATASE FAMILY PROTEIN (AFU_ORTHOLOGUE AFUA_3G09210)"/>
    <property type="match status" value="1"/>
</dbReference>
<keyword evidence="3" id="KW-0255">Endonuclease</keyword>
<dbReference type="Pfam" id="PF19580">
    <property type="entry name" value="Exo_endo_phos_3"/>
    <property type="match status" value="1"/>
</dbReference>
<feature type="chain" id="PRO_5015964630" evidence="1">
    <location>
        <begin position="25"/>
        <end position="354"/>
    </location>
</feature>
<comment type="caution">
    <text evidence="3">The sequence shown here is derived from an EMBL/GenBank/DDBJ whole genome shotgun (WGS) entry which is preliminary data.</text>
</comment>
<organism evidence="3 4">
    <name type="scientific">Pseudopedobacter saltans</name>
    <dbReference type="NCBI Taxonomy" id="151895"/>
    <lineage>
        <taxon>Bacteria</taxon>
        <taxon>Pseudomonadati</taxon>
        <taxon>Bacteroidota</taxon>
        <taxon>Sphingobacteriia</taxon>
        <taxon>Sphingobacteriales</taxon>
        <taxon>Sphingobacteriaceae</taxon>
        <taxon>Pseudopedobacter</taxon>
    </lineage>
</organism>
<gene>
    <name evidence="3" type="ORF">DI598_18290</name>
</gene>
<dbReference type="SUPFAM" id="SSF56219">
    <property type="entry name" value="DNase I-like"/>
    <property type="match status" value="1"/>
</dbReference>
<feature type="signal peptide" evidence="1">
    <location>
        <begin position="1"/>
        <end position="24"/>
    </location>
</feature>
<proteinExistence type="predicted"/>
<keyword evidence="3" id="KW-0378">Hydrolase</keyword>
<dbReference type="EMBL" id="QFOI01000523">
    <property type="protein sequence ID" value="PZP41382.1"/>
    <property type="molecule type" value="Genomic_DNA"/>
</dbReference>
<feature type="domain" description="Endonuclease/exonuclease/phosphatase" evidence="2">
    <location>
        <begin position="34"/>
        <end position="349"/>
    </location>
</feature>
<sequence length="354" mass="39871">MIKIARFKIVFLSWLLLLSATVVAQKKNYQVVNIGFYNLENFFDTTHDAGKNDYDFTPTGKKGYTGAVYLQKLHNMASVLKDMGTAYSPDGIAVLGVSEIENENVLNDLIHDQQIAGRNYKFVHYESPDARGIDVALLYNPSYFTVETSRPLKVELPAGSHNGASATRDILYVKGTIDGEVFHFFVNHWPSRLGGQAASEGDRAIAANVARHAADSIFGVDPKANIILMGDLNDNPDNNSVTKVFRSNGDLKDNDLTSFYSPFLQMFSKGIGTLAYQDAWALFDQIIISRNLLSHEDPTKHYFFYKASIFKRDDMIQLTGRYKGYPKRTYDFDRFADGFSDHFPTFITLLRESN</sequence>
<reference evidence="3 4" key="1">
    <citation type="submission" date="2017-11" db="EMBL/GenBank/DDBJ databases">
        <title>Infants hospitalized years apart are colonized by the same room-sourced microbial strains.</title>
        <authorList>
            <person name="Brooks B."/>
            <person name="Olm M.R."/>
            <person name="Firek B.A."/>
            <person name="Baker R."/>
            <person name="Thomas B.C."/>
            <person name="Morowitz M.J."/>
            <person name="Banfield J.F."/>
        </authorList>
    </citation>
    <scope>NUCLEOTIDE SEQUENCE [LARGE SCALE GENOMIC DNA]</scope>
    <source>
        <strain evidence="3">S2_009_000_R2_76</strain>
    </source>
</reference>
<dbReference type="PANTHER" id="PTHR42834:SF1">
    <property type="entry name" value="ENDONUCLEASE_EXONUCLEASE_PHOSPHATASE FAMILY PROTEIN (AFU_ORTHOLOGUE AFUA_3G09210)"/>
    <property type="match status" value="1"/>
</dbReference>
<keyword evidence="3" id="KW-0540">Nuclease</keyword>
<evidence type="ECO:0000256" key="1">
    <source>
        <dbReference type="SAM" id="SignalP"/>
    </source>
</evidence>
<evidence type="ECO:0000313" key="4">
    <source>
        <dbReference type="Proteomes" id="UP000249645"/>
    </source>
</evidence>
<accession>A0A2W5GDE5</accession>
<evidence type="ECO:0000313" key="3">
    <source>
        <dbReference type="EMBL" id="PZP41382.1"/>
    </source>
</evidence>
<dbReference type="AlphaFoldDB" id="A0A2W5GDE5"/>
<evidence type="ECO:0000259" key="2">
    <source>
        <dbReference type="Pfam" id="PF19580"/>
    </source>
</evidence>
<keyword evidence="1" id="KW-0732">Signal</keyword>
<dbReference type="InterPro" id="IPR036691">
    <property type="entry name" value="Endo/exonu/phosph_ase_sf"/>
</dbReference>